<evidence type="ECO:0000256" key="1">
    <source>
        <dbReference type="ARBA" id="ARBA00004651"/>
    </source>
</evidence>
<gene>
    <name evidence="8 10" type="primary">lnt</name>
    <name evidence="10" type="ORF">ACFP81_02280</name>
</gene>
<dbReference type="InterPro" id="IPR045378">
    <property type="entry name" value="LNT_N"/>
</dbReference>
<comment type="caution">
    <text evidence="10">The sequence shown here is derived from an EMBL/GenBank/DDBJ whole genome shotgun (WGS) entry which is preliminary data.</text>
</comment>
<comment type="catalytic activity">
    <reaction evidence="8">
        <text>N-terminal S-1,2-diacyl-sn-glyceryl-L-cysteinyl-[lipoprotein] + a glycerophospholipid = N-acyl-S-1,2-diacyl-sn-glyceryl-L-cysteinyl-[lipoprotein] + a 2-acyl-sn-glycero-3-phospholipid + H(+)</text>
        <dbReference type="Rhea" id="RHEA:48228"/>
        <dbReference type="Rhea" id="RHEA-COMP:14681"/>
        <dbReference type="Rhea" id="RHEA-COMP:14684"/>
        <dbReference type="ChEBI" id="CHEBI:15378"/>
        <dbReference type="ChEBI" id="CHEBI:136912"/>
        <dbReference type="ChEBI" id="CHEBI:140656"/>
        <dbReference type="ChEBI" id="CHEBI:140657"/>
        <dbReference type="ChEBI" id="CHEBI:140660"/>
        <dbReference type="EC" id="2.3.1.269"/>
    </reaction>
</comment>
<feature type="transmembrane region" description="Helical" evidence="8">
    <location>
        <begin position="12"/>
        <end position="38"/>
    </location>
</feature>
<feature type="transmembrane region" description="Helical" evidence="8">
    <location>
        <begin position="155"/>
        <end position="175"/>
    </location>
</feature>
<keyword evidence="2 8" id="KW-1003">Cell membrane</keyword>
<reference evidence="11" key="1">
    <citation type="journal article" date="2019" name="Int. J. Syst. Evol. Microbiol.">
        <title>The Global Catalogue of Microorganisms (GCM) 10K type strain sequencing project: providing services to taxonomists for standard genome sequencing and annotation.</title>
        <authorList>
            <consortium name="The Broad Institute Genomics Platform"/>
            <consortium name="The Broad Institute Genome Sequencing Center for Infectious Disease"/>
            <person name="Wu L."/>
            <person name="Ma J."/>
        </authorList>
    </citation>
    <scope>NUCLEOTIDE SEQUENCE [LARGE SCALE GENOMIC DNA]</scope>
    <source>
        <strain evidence="11">CGMCC 1.15772</strain>
    </source>
</reference>
<dbReference type="PROSITE" id="PS50263">
    <property type="entry name" value="CN_HYDROLASE"/>
    <property type="match status" value="1"/>
</dbReference>
<comment type="function">
    <text evidence="8">Catalyzes the phospholipid dependent N-acylation of the N-terminal cysteine of apolipoprotein, the last step in lipoprotein maturation.</text>
</comment>
<comment type="subcellular location">
    <subcellularLocation>
        <location evidence="1 8">Cell membrane</location>
        <topology evidence="1 8">Multi-pass membrane protein</topology>
    </subcellularLocation>
</comment>
<evidence type="ECO:0000256" key="5">
    <source>
        <dbReference type="ARBA" id="ARBA00022989"/>
    </source>
</evidence>
<dbReference type="HAMAP" id="MF_01148">
    <property type="entry name" value="Lnt"/>
    <property type="match status" value="1"/>
</dbReference>
<accession>A0ABW1YCM7</accession>
<feature type="transmembrane region" description="Helical" evidence="8">
    <location>
        <begin position="83"/>
        <end position="103"/>
    </location>
</feature>
<dbReference type="InterPro" id="IPR003010">
    <property type="entry name" value="C-N_Hydrolase"/>
</dbReference>
<dbReference type="PANTHER" id="PTHR38686:SF1">
    <property type="entry name" value="APOLIPOPROTEIN N-ACYLTRANSFERASE"/>
    <property type="match status" value="1"/>
</dbReference>
<feature type="transmembrane region" description="Helical" evidence="8">
    <location>
        <begin position="182"/>
        <end position="198"/>
    </location>
</feature>
<dbReference type="InterPro" id="IPR036526">
    <property type="entry name" value="C-N_Hydrolase_sf"/>
</dbReference>
<keyword evidence="5 8" id="KW-1133">Transmembrane helix</keyword>
<evidence type="ECO:0000256" key="7">
    <source>
        <dbReference type="ARBA" id="ARBA00023315"/>
    </source>
</evidence>
<dbReference type="Pfam" id="PF20154">
    <property type="entry name" value="LNT_N"/>
    <property type="match status" value="1"/>
</dbReference>
<proteinExistence type="inferred from homology"/>
<keyword evidence="11" id="KW-1185">Reference proteome</keyword>
<evidence type="ECO:0000256" key="2">
    <source>
        <dbReference type="ARBA" id="ARBA00022475"/>
    </source>
</evidence>
<dbReference type="EMBL" id="JBHSWD010000001">
    <property type="protein sequence ID" value="MFC6590972.1"/>
    <property type="molecule type" value="Genomic_DNA"/>
</dbReference>
<evidence type="ECO:0000313" key="10">
    <source>
        <dbReference type="EMBL" id="MFC6590972.1"/>
    </source>
</evidence>
<feature type="domain" description="CN hydrolase" evidence="9">
    <location>
        <begin position="206"/>
        <end position="441"/>
    </location>
</feature>
<dbReference type="PANTHER" id="PTHR38686">
    <property type="entry name" value="APOLIPOPROTEIN N-ACYLTRANSFERASE"/>
    <property type="match status" value="1"/>
</dbReference>
<keyword evidence="3 8" id="KW-0808">Transferase</keyword>
<keyword evidence="4 8" id="KW-0812">Transmembrane</keyword>
<comment type="pathway">
    <text evidence="8">Protein modification; lipoprotein biosynthesis (N-acyl transfer).</text>
</comment>
<evidence type="ECO:0000256" key="6">
    <source>
        <dbReference type="ARBA" id="ARBA00023136"/>
    </source>
</evidence>
<dbReference type="SUPFAM" id="SSF56317">
    <property type="entry name" value="Carbon-nitrogen hydrolase"/>
    <property type="match status" value="1"/>
</dbReference>
<dbReference type="RefSeq" id="WP_380081980.1">
    <property type="nucleotide sequence ID" value="NZ_JBHSWD010000001.1"/>
</dbReference>
<keyword evidence="6 8" id="KW-0472">Membrane</keyword>
<evidence type="ECO:0000256" key="4">
    <source>
        <dbReference type="ARBA" id="ARBA00022692"/>
    </source>
</evidence>
<evidence type="ECO:0000256" key="3">
    <source>
        <dbReference type="ARBA" id="ARBA00022679"/>
    </source>
</evidence>
<dbReference type="NCBIfam" id="TIGR00546">
    <property type="entry name" value="lnt"/>
    <property type="match status" value="1"/>
</dbReference>
<feature type="transmembrane region" description="Helical" evidence="8">
    <location>
        <begin position="50"/>
        <end position="71"/>
    </location>
</feature>
<organism evidence="10 11">
    <name type="scientific">Deinococcus lacus</name>
    <dbReference type="NCBI Taxonomy" id="392561"/>
    <lineage>
        <taxon>Bacteria</taxon>
        <taxon>Thermotogati</taxon>
        <taxon>Deinococcota</taxon>
        <taxon>Deinococci</taxon>
        <taxon>Deinococcales</taxon>
        <taxon>Deinococcaceae</taxon>
        <taxon>Deinococcus</taxon>
    </lineage>
</organism>
<dbReference type="Proteomes" id="UP001596297">
    <property type="component" value="Unassembled WGS sequence"/>
</dbReference>
<name>A0ABW1YCM7_9DEIO</name>
<evidence type="ECO:0000259" key="9">
    <source>
        <dbReference type="PROSITE" id="PS50263"/>
    </source>
</evidence>
<dbReference type="EC" id="2.3.1.269" evidence="8"/>
<feature type="transmembrane region" description="Helical" evidence="8">
    <location>
        <begin position="115"/>
        <end position="135"/>
    </location>
</feature>
<dbReference type="GO" id="GO:0016746">
    <property type="term" value="F:acyltransferase activity"/>
    <property type="evidence" value="ECO:0007669"/>
    <property type="project" value="UniProtKB-KW"/>
</dbReference>
<evidence type="ECO:0000313" key="11">
    <source>
        <dbReference type="Proteomes" id="UP001596297"/>
    </source>
</evidence>
<dbReference type="Gene3D" id="3.60.110.10">
    <property type="entry name" value="Carbon-nitrogen hydrolase"/>
    <property type="match status" value="1"/>
</dbReference>
<protein>
    <recommendedName>
        <fullName evidence="8">Apolipoprotein N-acyltransferase</fullName>
        <shortName evidence="8">ALP N-acyltransferase</shortName>
        <ecNumber evidence="8">2.3.1.269</ecNumber>
    </recommendedName>
</protein>
<comment type="similarity">
    <text evidence="8">Belongs to the CN hydrolase family. Apolipoprotein N-acyltransferase subfamily.</text>
</comment>
<sequence>MLARFSLPVAAALGLGLGLTLLSSAGWLALPLVAAALLHATTAPGPRALVARLFWTGTFYSAGTLWWVMILAGKALAFPPAGLLAWVLYAIQGAFLAAAGLIVSRVSTSPLSRIWWLAAAWLLLEWLRFLGPLAFPWPTLGAALLNTPLIQLADLGGVLLVSAVMLGSAAALASWRWNRQPLLWLVPVLALCLGYGLTRQPQSGPVQHALLVRTDFDGFERASGQLDLPATLRRLSTERRPEELLIWPESSLHPSRLAEFPAPGLLGLVRSPLAGDPAAENVVAAAADGLVVAENPKAKPVPFGESFPTFGGLLTPLYRSLEARTGFDLTHSVAPAAALQPLPLGGVLYGAYVCYDSIFGWPARQLAAQGAQVLVNVSNDSWFVSAGVRQHFELGRIRAIETRRYLLRSVHAGWAGTINDLGQPTQLLTSGEGAIHAEYRLLSGQTLYTRVGDLPALGVAAFFAAYGAWLGRRSRPQSV</sequence>
<evidence type="ECO:0000256" key="8">
    <source>
        <dbReference type="HAMAP-Rule" id="MF_01148"/>
    </source>
</evidence>
<dbReference type="InterPro" id="IPR004563">
    <property type="entry name" value="Apolipo_AcylTrfase"/>
</dbReference>
<dbReference type="Pfam" id="PF00795">
    <property type="entry name" value="CN_hydrolase"/>
    <property type="match status" value="1"/>
</dbReference>
<keyword evidence="7 8" id="KW-0012">Acyltransferase</keyword>